<dbReference type="InterPro" id="IPR001433">
    <property type="entry name" value="OxRdtase_FAD/NAD-bd"/>
</dbReference>
<dbReference type="InterPro" id="IPR006058">
    <property type="entry name" value="2Fe2S_fd_BS"/>
</dbReference>
<dbReference type="PANTHER" id="PTHR47354">
    <property type="entry name" value="NADH OXIDOREDUCTASE HCR"/>
    <property type="match status" value="1"/>
</dbReference>
<dbReference type="PRINTS" id="PR00409">
    <property type="entry name" value="PHDIOXRDTASE"/>
</dbReference>
<dbReference type="InterPro" id="IPR017927">
    <property type="entry name" value="FAD-bd_FR_type"/>
</dbReference>
<organism evidence="9 10">
    <name type="scientific">Pseudomonas jinjuensis</name>
    <dbReference type="NCBI Taxonomy" id="198616"/>
    <lineage>
        <taxon>Bacteria</taxon>
        <taxon>Pseudomonadati</taxon>
        <taxon>Pseudomonadota</taxon>
        <taxon>Gammaproteobacteria</taxon>
        <taxon>Pseudomonadales</taxon>
        <taxon>Pseudomonadaceae</taxon>
        <taxon>Pseudomonas</taxon>
    </lineage>
</organism>
<keyword evidence="5" id="KW-0408">Iron</keyword>
<dbReference type="InterPro" id="IPR050415">
    <property type="entry name" value="MRET"/>
</dbReference>
<dbReference type="InterPro" id="IPR012675">
    <property type="entry name" value="Beta-grasp_dom_sf"/>
</dbReference>
<keyword evidence="9" id="KW-0489">Methyltransferase</keyword>
<dbReference type="InterPro" id="IPR017938">
    <property type="entry name" value="Riboflavin_synthase-like_b-brl"/>
</dbReference>
<keyword evidence="3" id="KW-0479">Metal-binding</keyword>
<dbReference type="EMBL" id="FNIJ01000005">
    <property type="protein sequence ID" value="SDN83232.1"/>
    <property type="molecule type" value="Genomic_DNA"/>
</dbReference>
<dbReference type="InterPro" id="IPR036010">
    <property type="entry name" value="2Fe-2S_ferredoxin-like_sf"/>
</dbReference>
<accession>A0A1H0ELI3</accession>
<keyword evidence="10" id="KW-1185">Reference proteome</keyword>
<evidence type="ECO:0000256" key="5">
    <source>
        <dbReference type="ARBA" id="ARBA00023004"/>
    </source>
</evidence>
<dbReference type="GO" id="GO:0032259">
    <property type="term" value="P:methylation"/>
    <property type="evidence" value="ECO:0007669"/>
    <property type="project" value="UniProtKB-KW"/>
</dbReference>
<keyword evidence="9" id="KW-0808">Transferase</keyword>
<evidence type="ECO:0000313" key="10">
    <source>
        <dbReference type="Proteomes" id="UP000242957"/>
    </source>
</evidence>
<feature type="domain" description="2Fe-2S ferredoxin-type" evidence="7">
    <location>
        <begin position="235"/>
        <end position="320"/>
    </location>
</feature>
<dbReference type="SUPFAM" id="SSF63380">
    <property type="entry name" value="Riboflavin synthase domain-like"/>
    <property type="match status" value="1"/>
</dbReference>
<keyword evidence="6" id="KW-0411">Iron-sulfur</keyword>
<protein>
    <submittedName>
        <fullName evidence="9">Vanillate O-demethylase ferredoxin subunit</fullName>
    </submittedName>
</protein>
<dbReference type="Gene3D" id="3.10.20.30">
    <property type="match status" value="1"/>
</dbReference>
<evidence type="ECO:0000256" key="6">
    <source>
        <dbReference type="ARBA" id="ARBA00023014"/>
    </source>
</evidence>
<dbReference type="PROSITE" id="PS51384">
    <property type="entry name" value="FAD_FR"/>
    <property type="match status" value="1"/>
</dbReference>
<dbReference type="AlphaFoldDB" id="A0A1H0ELI3"/>
<dbReference type="SUPFAM" id="SSF52343">
    <property type="entry name" value="Ferredoxin reductase-like, C-terminal NADP-linked domain"/>
    <property type="match status" value="1"/>
</dbReference>
<gene>
    <name evidence="9" type="ORF">SAMN05216193_105224</name>
</gene>
<dbReference type="Pfam" id="PF00175">
    <property type="entry name" value="NAD_binding_1"/>
    <property type="match status" value="1"/>
</dbReference>
<dbReference type="SUPFAM" id="SSF54292">
    <property type="entry name" value="2Fe-2S ferredoxin-like"/>
    <property type="match status" value="1"/>
</dbReference>
<dbReference type="CDD" id="cd00207">
    <property type="entry name" value="fer2"/>
    <property type="match status" value="1"/>
</dbReference>
<dbReference type="CDD" id="cd06185">
    <property type="entry name" value="PDR_like"/>
    <property type="match status" value="1"/>
</dbReference>
<reference evidence="10" key="1">
    <citation type="submission" date="2016-10" db="EMBL/GenBank/DDBJ databases">
        <authorList>
            <person name="Varghese N."/>
            <person name="Submissions S."/>
        </authorList>
    </citation>
    <scope>NUCLEOTIDE SEQUENCE [LARGE SCALE GENOMIC DNA]</scope>
    <source>
        <strain evidence="10">JCM 21621</strain>
    </source>
</reference>
<dbReference type="PROSITE" id="PS00197">
    <property type="entry name" value="2FE2S_FER_1"/>
    <property type="match status" value="1"/>
</dbReference>
<dbReference type="GO" id="GO:0016491">
    <property type="term" value="F:oxidoreductase activity"/>
    <property type="evidence" value="ECO:0007669"/>
    <property type="project" value="UniProtKB-KW"/>
</dbReference>
<dbReference type="PROSITE" id="PS51085">
    <property type="entry name" value="2FE2S_FER_2"/>
    <property type="match status" value="1"/>
</dbReference>
<name>A0A1H0ELI3_9PSED</name>
<keyword evidence="2" id="KW-0001">2Fe-2S</keyword>
<keyword evidence="1" id="KW-0285">Flavoprotein</keyword>
<evidence type="ECO:0000259" key="8">
    <source>
        <dbReference type="PROSITE" id="PS51384"/>
    </source>
</evidence>
<evidence type="ECO:0000313" key="9">
    <source>
        <dbReference type="EMBL" id="SDN83232.1"/>
    </source>
</evidence>
<keyword evidence="4" id="KW-0560">Oxidoreductase</keyword>
<dbReference type="GO" id="GO:0051537">
    <property type="term" value="F:2 iron, 2 sulfur cluster binding"/>
    <property type="evidence" value="ECO:0007669"/>
    <property type="project" value="UniProtKB-KW"/>
</dbReference>
<dbReference type="OrthoDB" id="9801223at2"/>
<dbReference type="InterPro" id="IPR039261">
    <property type="entry name" value="FNR_nucleotide-bd"/>
</dbReference>
<proteinExistence type="predicted"/>
<evidence type="ECO:0000256" key="1">
    <source>
        <dbReference type="ARBA" id="ARBA00022630"/>
    </source>
</evidence>
<evidence type="ECO:0000256" key="2">
    <source>
        <dbReference type="ARBA" id="ARBA00022714"/>
    </source>
</evidence>
<dbReference type="STRING" id="198616.SAMN05216193_105224"/>
<evidence type="ECO:0000259" key="7">
    <source>
        <dbReference type="PROSITE" id="PS51085"/>
    </source>
</evidence>
<sequence>MESTYLDVRVARKTAEALDIVSLELEPLAGGGLPAFSAGSHIDVEIRPGLVRQYSLCNDPTEQHRYVIGVLRDPASRGGSVAVHADLHEGQQIRISPPRNHFPLVQSRRSLLLAGGIGVTPILCMAERLASSGAEFEMHYGARSAERMAFRERIEQSGFAERVHFHLDDGPAEQALNLPAVLDAQGPEAHLYVCGPGGFIDFVRASARAAGWADERVHFEFFAARAVDTSADSSFEVQVASTGKVYTVGEDDTIASVLEAAGVELPLSCQQGICGSCITRVLDGQPDHRDQVLTDKERNEENWFTPCCSRAKSPRLVLDI</sequence>
<dbReference type="PANTHER" id="PTHR47354:SF1">
    <property type="entry name" value="CARNITINE MONOOXYGENASE REDUCTASE SUBUNIT"/>
    <property type="match status" value="1"/>
</dbReference>
<dbReference type="Gene3D" id="2.40.30.10">
    <property type="entry name" value="Translation factors"/>
    <property type="match status" value="1"/>
</dbReference>
<dbReference type="Proteomes" id="UP000242957">
    <property type="component" value="Unassembled WGS sequence"/>
</dbReference>
<dbReference type="Pfam" id="PF00111">
    <property type="entry name" value="Fer2"/>
    <property type="match status" value="1"/>
</dbReference>
<feature type="domain" description="FAD-binding FR-type" evidence="8">
    <location>
        <begin position="3"/>
        <end position="105"/>
    </location>
</feature>
<dbReference type="GO" id="GO:0008168">
    <property type="term" value="F:methyltransferase activity"/>
    <property type="evidence" value="ECO:0007669"/>
    <property type="project" value="UniProtKB-KW"/>
</dbReference>
<dbReference type="RefSeq" id="WP_084310515.1">
    <property type="nucleotide sequence ID" value="NZ_FNIJ01000005.1"/>
</dbReference>
<dbReference type="GO" id="GO:0046872">
    <property type="term" value="F:metal ion binding"/>
    <property type="evidence" value="ECO:0007669"/>
    <property type="project" value="UniProtKB-KW"/>
</dbReference>
<dbReference type="Gene3D" id="3.40.50.80">
    <property type="entry name" value="Nucleotide-binding domain of ferredoxin-NADP reductase (FNR) module"/>
    <property type="match status" value="1"/>
</dbReference>
<evidence type="ECO:0000256" key="3">
    <source>
        <dbReference type="ARBA" id="ARBA00022723"/>
    </source>
</evidence>
<dbReference type="InterPro" id="IPR001041">
    <property type="entry name" value="2Fe-2S_ferredoxin-type"/>
</dbReference>
<evidence type="ECO:0000256" key="4">
    <source>
        <dbReference type="ARBA" id="ARBA00023002"/>
    </source>
</evidence>